<dbReference type="SMART" id="SM00421">
    <property type="entry name" value="HTH_LUXR"/>
    <property type="match status" value="1"/>
</dbReference>
<evidence type="ECO:0000313" key="3">
    <source>
        <dbReference type="Proteomes" id="UP000694501"/>
    </source>
</evidence>
<dbReference type="Pfam" id="PF00196">
    <property type="entry name" value="GerE"/>
    <property type="match status" value="1"/>
</dbReference>
<comment type="caution">
    <text evidence="2">The sequence shown here is derived from an EMBL/GenBank/DDBJ whole genome shotgun (WGS) entry which is preliminary data.</text>
</comment>
<name>A0A949N6J4_9ACTN</name>
<keyword evidence="3" id="KW-1185">Reference proteome</keyword>
<dbReference type="GO" id="GO:0006355">
    <property type="term" value="P:regulation of DNA-templated transcription"/>
    <property type="evidence" value="ECO:0007669"/>
    <property type="project" value="InterPro"/>
</dbReference>
<dbReference type="CDD" id="cd06170">
    <property type="entry name" value="LuxR_C_like"/>
    <property type="match status" value="1"/>
</dbReference>
<accession>A0A949N6J4</accession>
<dbReference type="PANTHER" id="PTHR34293">
    <property type="entry name" value="HTH-TYPE TRANSCRIPTIONAL REGULATOR TRMBL2"/>
    <property type="match status" value="1"/>
</dbReference>
<feature type="domain" description="HTH luxR-type" evidence="1">
    <location>
        <begin position="229"/>
        <end position="295"/>
    </location>
</feature>
<dbReference type="PANTHER" id="PTHR34293:SF1">
    <property type="entry name" value="HTH-TYPE TRANSCRIPTIONAL REGULATOR TRMBL2"/>
    <property type="match status" value="1"/>
</dbReference>
<proteinExistence type="predicted"/>
<dbReference type="SUPFAM" id="SSF46894">
    <property type="entry name" value="C-terminal effector domain of the bipartite response regulators"/>
    <property type="match status" value="1"/>
</dbReference>
<dbReference type="GO" id="GO:0003677">
    <property type="term" value="F:DNA binding"/>
    <property type="evidence" value="ECO:0007669"/>
    <property type="project" value="InterPro"/>
</dbReference>
<dbReference type="Gene3D" id="1.10.10.10">
    <property type="entry name" value="Winged helix-like DNA-binding domain superfamily/Winged helix DNA-binding domain"/>
    <property type="match status" value="1"/>
</dbReference>
<organism evidence="2 3">
    <name type="scientific">Streptomyces tardus</name>
    <dbReference type="NCBI Taxonomy" id="2780544"/>
    <lineage>
        <taxon>Bacteria</taxon>
        <taxon>Bacillati</taxon>
        <taxon>Actinomycetota</taxon>
        <taxon>Actinomycetes</taxon>
        <taxon>Kitasatosporales</taxon>
        <taxon>Streptomycetaceae</taxon>
        <taxon>Streptomyces</taxon>
    </lineage>
</organism>
<dbReference type="InterPro" id="IPR036388">
    <property type="entry name" value="WH-like_DNA-bd_sf"/>
</dbReference>
<evidence type="ECO:0000259" key="1">
    <source>
        <dbReference type="PROSITE" id="PS50043"/>
    </source>
</evidence>
<reference evidence="2" key="1">
    <citation type="submission" date="2021-06" db="EMBL/GenBank/DDBJ databases">
        <title>Sequencing of actinobacteria type strains.</title>
        <authorList>
            <person name="Nguyen G.-S."/>
            <person name="Wentzel A."/>
        </authorList>
    </citation>
    <scope>NUCLEOTIDE SEQUENCE</scope>
    <source>
        <strain evidence="2">P38-E01</strain>
    </source>
</reference>
<gene>
    <name evidence="2" type="ORF">JGS22_021190</name>
</gene>
<dbReference type="AlphaFoldDB" id="A0A949N6J4"/>
<dbReference type="EMBL" id="JAELVF020000002">
    <property type="protein sequence ID" value="MBU7600079.1"/>
    <property type="molecule type" value="Genomic_DNA"/>
</dbReference>
<dbReference type="InterPro" id="IPR016032">
    <property type="entry name" value="Sig_transdc_resp-reg_C-effctor"/>
</dbReference>
<evidence type="ECO:0000313" key="2">
    <source>
        <dbReference type="EMBL" id="MBU7600079.1"/>
    </source>
</evidence>
<protein>
    <submittedName>
        <fullName evidence="2">Helix-turn-helix transcriptional regulator</fullName>
    </submittedName>
</protein>
<dbReference type="InterPro" id="IPR051797">
    <property type="entry name" value="TrmB-like"/>
</dbReference>
<dbReference type="Proteomes" id="UP000694501">
    <property type="component" value="Unassembled WGS sequence"/>
</dbReference>
<dbReference type="PROSITE" id="PS50043">
    <property type="entry name" value="HTH_LUXR_2"/>
    <property type="match status" value="1"/>
</dbReference>
<dbReference type="InterPro" id="IPR000792">
    <property type="entry name" value="Tscrpt_reg_LuxR_C"/>
</dbReference>
<sequence>MAELRVSREEVTDSIQRLLDAHLVYRSPDDPAVGFARAPETALARRAAPHEVRIRQNQDQLALYEEEMASFWPSYEEHRPPDARAFEVINSLEEVRASLNRASDECRTEMISSQPGGGYRVPEAMEEAIARDRRLLERGVKIRTLYHHTARFNAPSQAYVAAASALGGQYRTAHALFGRLIVFDRTSAFIPLQDESWGAVVIREPDTVGYLCDVFEQTWDTATPFADAASEGLEQVSPQVDETILRLLATGLKDETVARRLGMSLRTVRRHIAEIMEELNATSRFQAGVTAALNGLVGTSAPADTDQHRPTD</sequence>